<evidence type="ECO:0000256" key="9">
    <source>
        <dbReference type="PIRSR" id="PIRSR602401-1"/>
    </source>
</evidence>
<dbReference type="InterPro" id="IPR001128">
    <property type="entry name" value="Cyt_P450"/>
</dbReference>
<proteinExistence type="inferred from homology"/>
<dbReference type="PANTHER" id="PTHR47944">
    <property type="entry name" value="CYTOCHROME P450 98A9"/>
    <property type="match status" value="1"/>
</dbReference>
<sequence length="67" mass="7524">MMPFGAGRRICPGMGIGTVHVTLMLARMVQEFEWLGYPDNGKVDLSEKLEFTVVMKNSLRAKIKPRA</sequence>
<dbReference type="EMBL" id="NKXS01005354">
    <property type="protein sequence ID" value="PIN03886.1"/>
    <property type="molecule type" value="Genomic_DNA"/>
</dbReference>
<evidence type="ECO:0000256" key="10">
    <source>
        <dbReference type="RuleBase" id="RU000461"/>
    </source>
</evidence>
<dbReference type="Pfam" id="PF00067">
    <property type="entry name" value="p450"/>
    <property type="match status" value="1"/>
</dbReference>
<accession>A0A2G9GF19</accession>
<dbReference type="Proteomes" id="UP000231279">
    <property type="component" value="Unassembled WGS sequence"/>
</dbReference>
<keyword evidence="4 9" id="KW-0349">Heme</keyword>
<dbReference type="PANTHER" id="PTHR47944:SF19">
    <property type="entry name" value="CYTOCHROME P450 77A4"/>
    <property type="match status" value="1"/>
</dbReference>
<dbReference type="STRING" id="429701.A0A2G9GF19"/>
<evidence type="ECO:0000256" key="3">
    <source>
        <dbReference type="ARBA" id="ARBA00010617"/>
    </source>
</evidence>
<evidence type="ECO:0000256" key="7">
    <source>
        <dbReference type="ARBA" id="ARBA00023004"/>
    </source>
</evidence>
<dbReference type="AlphaFoldDB" id="A0A2G9GF19"/>
<evidence type="ECO:0000256" key="2">
    <source>
        <dbReference type="ARBA" id="ARBA00004167"/>
    </source>
</evidence>
<dbReference type="InterPro" id="IPR002401">
    <property type="entry name" value="Cyt_P450_E_grp-I"/>
</dbReference>
<dbReference type="GO" id="GO:0016020">
    <property type="term" value="C:membrane"/>
    <property type="evidence" value="ECO:0007669"/>
    <property type="project" value="UniProtKB-SubCell"/>
</dbReference>
<dbReference type="SUPFAM" id="SSF48264">
    <property type="entry name" value="Cytochrome P450"/>
    <property type="match status" value="1"/>
</dbReference>
<keyword evidence="7 9" id="KW-0408">Iron</keyword>
<dbReference type="Gene3D" id="1.10.630.10">
    <property type="entry name" value="Cytochrome P450"/>
    <property type="match status" value="1"/>
</dbReference>
<evidence type="ECO:0000256" key="1">
    <source>
        <dbReference type="ARBA" id="ARBA00001971"/>
    </source>
</evidence>
<evidence type="ECO:0000313" key="12">
    <source>
        <dbReference type="Proteomes" id="UP000231279"/>
    </source>
</evidence>
<evidence type="ECO:0000256" key="5">
    <source>
        <dbReference type="ARBA" id="ARBA00022723"/>
    </source>
</evidence>
<dbReference type="PRINTS" id="PR00463">
    <property type="entry name" value="EP450I"/>
</dbReference>
<comment type="subcellular location">
    <subcellularLocation>
        <location evidence="2">Membrane</location>
        <topology evidence="2">Single-pass membrane protein</topology>
    </subcellularLocation>
</comment>
<feature type="binding site" description="axial binding residue" evidence="9">
    <location>
        <position position="11"/>
    </location>
    <ligand>
        <name>heme</name>
        <dbReference type="ChEBI" id="CHEBI:30413"/>
    </ligand>
    <ligandPart>
        <name>Fe</name>
        <dbReference type="ChEBI" id="CHEBI:18248"/>
    </ligandPart>
</feature>
<protein>
    <submittedName>
        <fullName evidence="11">Uncharacterized protein</fullName>
    </submittedName>
</protein>
<name>A0A2G9GF19_9LAMI</name>
<evidence type="ECO:0000256" key="4">
    <source>
        <dbReference type="ARBA" id="ARBA00022617"/>
    </source>
</evidence>
<dbReference type="OrthoDB" id="1470350at2759"/>
<keyword evidence="12" id="KW-1185">Reference proteome</keyword>
<comment type="caution">
    <text evidence="11">The sequence shown here is derived from an EMBL/GenBank/DDBJ whole genome shotgun (WGS) entry which is preliminary data.</text>
</comment>
<evidence type="ECO:0000256" key="8">
    <source>
        <dbReference type="ARBA" id="ARBA00023033"/>
    </source>
</evidence>
<comment type="similarity">
    <text evidence="3 10">Belongs to the cytochrome P450 family.</text>
</comment>
<keyword evidence="5 9" id="KW-0479">Metal-binding</keyword>
<evidence type="ECO:0000256" key="6">
    <source>
        <dbReference type="ARBA" id="ARBA00023002"/>
    </source>
</evidence>
<reference evidence="12" key="1">
    <citation type="journal article" date="2018" name="Gigascience">
        <title>Genome assembly of the Pink Ipe (Handroanthus impetiginosus, Bignoniaceae), a highly valued, ecologically keystone Neotropical timber forest tree.</title>
        <authorList>
            <person name="Silva-Junior O.B."/>
            <person name="Grattapaglia D."/>
            <person name="Novaes E."/>
            <person name="Collevatti R.G."/>
        </authorList>
    </citation>
    <scope>NUCLEOTIDE SEQUENCE [LARGE SCALE GENOMIC DNA]</scope>
    <source>
        <strain evidence="12">cv. UFG-1</strain>
    </source>
</reference>
<evidence type="ECO:0000313" key="11">
    <source>
        <dbReference type="EMBL" id="PIN03886.1"/>
    </source>
</evidence>
<comment type="cofactor">
    <cofactor evidence="1 9">
        <name>heme</name>
        <dbReference type="ChEBI" id="CHEBI:30413"/>
    </cofactor>
</comment>
<dbReference type="InterPro" id="IPR036396">
    <property type="entry name" value="Cyt_P450_sf"/>
</dbReference>
<dbReference type="GO" id="GO:0016705">
    <property type="term" value="F:oxidoreductase activity, acting on paired donors, with incorporation or reduction of molecular oxygen"/>
    <property type="evidence" value="ECO:0007669"/>
    <property type="project" value="InterPro"/>
</dbReference>
<dbReference type="GO" id="GO:0020037">
    <property type="term" value="F:heme binding"/>
    <property type="evidence" value="ECO:0007669"/>
    <property type="project" value="InterPro"/>
</dbReference>
<dbReference type="PROSITE" id="PS00086">
    <property type="entry name" value="CYTOCHROME_P450"/>
    <property type="match status" value="1"/>
</dbReference>
<gene>
    <name evidence="11" type="ORF">CDL12_23581</name>
</gene>
<dbReference type="InterPro" id="IPR017972">
    <property type="entry name" value="Cyt_P450_CS"/>
</dbReference>
<organism evidence="11 12">
    <name type="scientific">Handroanthus impetiginosus</name>
    <dbReference type="NCBI Taxonomy" id="429701"/>
    <lineage>
        <taxon>Eukaryota</taxon>
        <taxon>Viridiplantae</taxon>
        <taxon>Streptophyta</taxon>
        <taxon>Embryophyta</taxon>
        <taxon>Tracheophyta</taxon>
        <taxon>Spermatophyta</taxon>
        <taxon>Magnoliopsida</taxon>
        <taxon>eudicotyledons</taxon>
        <taxon>Gunneridae</taxon>
        <taxon>Pentapetalae</taxon>
        <taxon>asterids</taxon>
        <taxon>lamiids</taxon>
        <taxon>Lamiales</taxon>
        <taxon>Bignoniaceae</taxon>
        <taxon>Crescentiina</taxon>
        <taxon>Tabebuia alliance</taxon>
        <taxon>Handroanthus</taxon>
    </lineage>
</organism>
<keyword evidence="6 10" id="KW-0560">Oxidoreductase</keyword>
<dbReference type="GO" id="GO:0005506">
    <property type="term" value="F:iron ion binding"/>
    <property type="evidence" value="ECO:0007669"/>
    <property type="project" value="InterPro"/>
</dbReference>
<keyword evidence="8 10" id="KW-0503">Monooxygenase</keyword>
<dbReference type="GO" id="GO:0004497">
    <property type="term" value="F:monooxygenase activity"/>
    <property type="evidence" value="ECO:0007669"/>
    <property type="project" value="UniProtKB-KW"/>
</dbReference>